<protein>
    <submittedName>
        <fullName evidence="1">Uncharacterized protein</fullName>
    </submittedName>
</protein>
<gene>
    <name evidence="1" type="ORF">O3P69_013387</name>
</gene>
<organism evidence="1 2">
    <name type="scientific">Scylla paramamosain</name>
    <name type="common">Mud crab</name>
    <dbReference type="NCBI Taxonomy" id="85552"/>
    <lineage>
        <taxon>Eukaryota</taxon>
        <taxon>Metazoa</taxon>
        <taxon>Ecdysozoa</taxon>
        <taxon>Arthropoda</taxon>
        <taxon>Crustacea</taxon>
        <taxon>Multicrustacea</taxon>
        <taxon>Malacostraca</taxon>
        <taxon>Eumalacostraca</taxon>
        <taxon>Eucarida</taxon>
        <taxon>Decapoda</taxon>
        <taxon>Pleocyemata</taxon>
        <taxon>Brachyura</taxon>
        <taxon>Eubrachyura</taxon>
        <taxon>Portunoidea</taxon>
        <taxon>Portunidae</taxon>
        <taxon>Portuninae</taxon>
        <taxon>Scylla</taxon>
    </lineage>
</organism>
<evidence type="ECO:0000313" key="2">
    <source>
        <dbReference type="Proteomes" id="UP001487740"/>
    </source>
</evidence>
<dbReference type="AlphaFoldDB" id="A0AAW0U4N0"/>
<proteinExistence type="predicted"/>
<accession>A0AAW0U4N0</accession>
<keyword evidence="2" id="KW-1185">Reference proteome</keyword>
<comment type="caution">
    <text evidence="1">The sequence shown here is derived from an EMBL/GenBank/DDBJ whole genome shotgun (WGS) entry which is preliminary data.</text>
</comment>
<dbReference type="Proteomes" id="UP001487740">
    <property type="component" value="Unassembled WGS sequence"/>
</dbReference>
<reference evidence="1 2" key="1">
    <citation type="submission" date="2023-03" db="EMBL/GenBank/DDBJ databases">
        <title>High-quality genome of Scylla paramamosain provides insights in environmental adaptation.</title>
        <authorList>
            <person name="Zhang L."/>
        </authorList>
    </citation>
    <scope>NUCLEOTIDE SEQUENCE [LARGE SCALE GENOMIC DNA]</scope>
    <source>
        <strain evidence="1">LZ_2023a</strain>
        <tissue evidence="1">Muscle</tissue>
    </source>
</reference>
<dbReference type="EMBL" id="JARAKH010000021">
    <property type="protein sequence ID" value="KAK8393347.1"/>
    <property type="molecule type" value="Genomic_DNA"/>
</dbReference>
<name>A0AAW0U4N0_SCYPA</name>
<evidence type="ECO:0000313" key="1">
    <source>
        <dbReference type="EMBL" id="KAK8393347.1"/>
    </source>
</evidence>
<sequence length="330" mass="36648">MSRACSVLKYERHALLAYSSYLFSAGNIFLEVLQCVRATAFVLLFSVHTTGAESGTMDVTDDLGAGTAQTLLAALAAMKSQQQERQDMLCHAVQDIQFQLTGWKEELKEFTLKSCLEFELLAEAQAWDSKEQAMQQVSSLKGTAIEVLSQLMLQQRISYHCMVAALEQRDQFVDALGNPRLQVYVKQSQATDLQEVLAQTLELKSFVASNATMQLEVGRRQKFQQGPLPARDPEAPPSLRYQSTALQAVQVEGTVNGEPHFLTMSVNGERLPLLEYHKMEVIMLVANATVEEQHISKGNVVGSCEVERVRTATSTKQWMQCTGDSVLAHL</sequence>